<evidence type="ECO:0000313" key="2">
    <source>
        <dbReference type="Proteomes" id="UP001501126"/>
    </source>
</evidence>
<dbReference type="Pfam" id="PF11751">
    <property type="entry name" value="PorP_SprF"/>
    <property type="match status" value="1"/>
</dbReference>
<sequence length="312" mass="34739">MRRFLTIQLVIFLLFTVRVSGQQMPQYSQLPFHQFSLNPALAGINTCVDMRILYRQQWIGVPQAPSGGFFTLSARVGGKKRKYMGAYHGVGLKFEREAFGPFAHNRLQFAYALHIPLKKELTLSMGAYAGIDNMTFDASRVTSIDPDPAVQTSSFSFLGPDASFGTWLTGKHFFVGATLQNLIPLDYPIGYEASKRIHFYLNGGGQIKLNDAGLSLLPVATFRFPPTGPIGIDFHALLDFRNTFTFGVGYRKQESVLFLARVKFLGYFTVAYSFDLITNKLKGGMGHTHELSIGITTCKKKSTQSDVCPVFE</sequence>
<dbReference type="RefSeq" id="WP_343785694.1">
    <property type="nucleotide sequence ID" value="NZ_BAAAFH010000006.1"/>
</dbReference>
<name>A0ABP3Y1Z5_9FLAO</name>
<proteinExistence type="predicted"/>
<reference evidence="2" key="1">
    <citation type="journal article" date="2019" name="Int. J. Syst. Evol. Microbiol.">
        <title>The Global Catalogue of Microorganisms (GCM) 10K type strain sequencing project: providing services to taxonomists for standard genome sequencing and annotation.</title>
        <authorList>
            <consortium name="The Broad Institute Genomics Platform"/>
            <consortium name="The Broad Institute Genome Sequencing Center for Infectious Disease"/>
            <person name="Wu L."/>
            <person name="Ma J."/>
        </authorList>
    </citation>
    <scope>NUCLEOTIDE SEQUENCE [LARGE SCALE GENOMIC DNA]</scope>
    <source>
        <strain evidence="2">JCM 16083</strain>
    </source>
</reference>
<keyword evidence="2" id="KW-1185">Reference proteome</keyword>
<protein>
    <recommendedName>
        <fullName evidence="3">Type IX secretion system membrane protein PorP/SprF</fullName>
    </recommendedName>
</protein>
<comment type="caution">
    <text evidence="1">The sequence shown here is derived from an EMBL/GenBank/DDBJ whole genome shotgun (WGS) entry which is preliminary data.</text>
</comment>
<dbReference type="EMBL" id="BAAAFH010000006">
    <property type="protein sequence ID" value="GAA0874777.1"/>
    <property type="molecule type" value="Genomic_DNA"/>
</dbReference>
<dbReference type="NCBIfam" id="TIGR03519">
    <property type="entry name" value="T9SS_PorP_fam"/>
    <property type="match status" value="1"/>
</dbReference>
<gene>
    <name evidence="1" type="ORF">GCM10009118_11850</name>
</gene>
<dbReference type="InterPro" id="IPR019861">
    <property type="entry name" value="PorP/SprF_Bacteroidetes"/>
</dbReference>
<evidence type="ECO:0000313" key="1">
    <source>
        <dbReference type="EMBL" id="GAA0874777.1"/>
    </source>
</evidence>
<accession>A0ABP3Y1Z5</accession>
<dbReference type="Proteomes" id="UP001501126">
    <property type="component" value="Unassembled WGS sequence"/>
</dbReference>
<evidence type="ECO:0008006" key="3">
    <source>
        <dbReference type="Google" id="ProtNLM"/>
    </source>
</evidence>
<organism evidence="1 2">
    <name type="scientific">Wandonia haliotis</name>
    <dbReference type="NCBI Taxonomy" id="574963"/>
    <lineage>
        <taxon>Bacteria</taxon>
        <taxon>Pseudomonadati</taxon>
        <taxon>Bacteroidota</taxon>
        <taxon>Flavobacteriia</taxon>
        <taxon>Flavobacteriales</taxon>
        <taxon>Crocinitomicaceae</taxon>
        <taxon>Wandonia</taxon>
    </lineage>
</organism>